<keyword evidence="1" id="KW-0472">Membrane</keyword>
<keyword evidence="1" id="KW-0812">Transmembrane</keyword>
<dbReference type="EMBL" id="OU899035">
    <property type="protein sequence ID" value="CAH1726090.1"/>
    <property type="molecule type" value="Genomic_DNA"/>
</dbReference>
<gene>
    <name evidence="2" type="ORF">APHIGO_LOCUS7040</name>
</gene>
<evidence type="ECO:0000313" key="2">
    <source>
        <dbReference type="EMBL" id="CAH1726090.1"/>
    </source>
</evidence>
<evidence type="ECO:0000256" key="1">
    <source>
        <dbReference type="SAM" id="Phobius"/>
    </source>
</evidence>
<protein>
    <submittedName>
        <fullName evidence="2">Uncharacterized protein</fullName>
    </submittedName>
</protein>
<accession>A0A9P0J3T8</accession>
<keyword evidence="3" id="KW-1185">Reference proteome</keyword>
<reference evidence="2" key="2">
    <citation type="submission" date="2022-10" db="EMBL/GenBank/DDBJ databases">
        <authorList>
            <consortium name="ENA_rothamsted_submissions"/>
            <consortium name="culmorum"/>
            <person name="King R."/>
        </authorList>
    </citation>
    <scope>NUCLEOTIDE SEQUENCE</scope>
</reference>
<organism evidence="2 3">
    <name type="scientific">Aphis gossypii</name>
    <name type="common">Cotton aphid</name>
    <dbReference type="NCBI Taxonomy" id="80765"/>
    <lineage>
        <taxon>Eukaryota</taxon>
        <taxon>Metazoa</taxon>
        <taxon>Ecdysozoa</taxon>
        <taxon>Arthropoda</taxon>
        <taxon>Hexapoda</taxon>
        <taxon>Insecta</taxon>
        <taxon>Pterygota</taxon>
        <taxon>Neoptera</taxon>
        <taxon>Paraneoptera</taxon>
        <taxon>Hemiptera</taxon>
        <taxon>Sternorrhyncha</taxon>
        <taxon>Aphidomorpha</taxon>
        <taxon>Aphidoidea</taxon>
        <taxon>Aphididae</taxon>
        <taxon>Aphidini</taxon>
        <taxon>Aphis</taxon>
        <taxon>Aphis</taxon>
    </lineage>
</organism>
<reference evidence="2" key="1">
    <citation type="submission" date="2022-02" db="EMBL/GenBank/DDBJ databases">
        <authorList>
            <person name="King R."/>
        </authorList>
    </citation>
    <scope>NUCLEOTIDE SEQUENCE</scope>
</reference>
<dbReference type="Proteomes" id="UP001154329">
    <property type="component" value="Chromosome 2"/>
</dbReference>
<feature type="transmembrane region" description="Helical" evidence="1">
    <location>
        <begin position="132"/>
        <end position="151"/>
    </location>
</feature>
<proteinExistence type="predicted"/>
<name>A0A9P0J3T8_APHGO</name>
<sequence length="179" mass="20459">MYICIYVRPRCLVRRRELAPVLVCARIRQGREICRRREGGRRADGLATRGEGTATGTLYVRQCVCERVYTLTRCRCVRARARERAGFGVSGSRVRGSGWPCWGWGGGRGCVLGARVSEGEARDSAAAVYNSSVALATFRVQYLSFFFFFFLKQFFRFPRLPIYNNYNKHIMFRTISIAL</sequence>
<dbReference type="AlphaFoldDB" id="A0A9P0J3T8"/>
<evidence type="ECO:0000313" key="3">
    <source>
        <dbReference type="Proteomes" id="UP001154329"/>
    </source>
</evidence>
<keyword evidence="1" id="KW-1133">Transmembrane helix</keyword>